<name>A0A927HFU5_9RHOB</name>
<evidence type="ECO:0000256" key="1">
    <source>
        <dbReference type="SAM" id="Phobius"/>
    </source>
</evidence>
<keyword evidence="1" id="KW-0472">Membrane</keyword>
<protein>
    <submittedName>
        <fullName evidence="3">Phosphatase PAP2 family protein</fullName>
    </submittedName>
</protein>
<evidence type="ECO:0000313" key="3">
    <source>
        <dbReference type="EMBL" id="MBD3666217.1"/>
    </source>
</evidence>
<dbReference type="EMBL" id="JACTAG010000005">
    <property type="protein sequence ID" value="MBD3666217.1"/>
    <property type="molecule type" value="Genomic_DNA"/>
</dbReference>
<dbReference type="PROSITE" id="PS51257">
    <property type="entry name" value="PROKAR_LIPOPROTEIN"/>
    <property type="match status" value="1"/>
</dbReference>
<feature type="transmembrane region" description="Helical" evidence="1">
    <location>
        <begin position="91"/>
        <end position="111"/>
    </location>
</feature>
<dbReference type="Pfam" id="PF14378">
    <property type="entry name" value="PAP2_3"/>
    <property type="match status" value="1"/>
</dbReference>
<feature type="transmembrane region" description="Helical" evidence="1">
    <location>
        <begin position="152"/>
        <end position="177"/>
    </location>
</feature>
<feature type="domain" description="Inositolphosphotransferase Aur1/Ipt1" evidence="2">
    <location>
        <begin position="127"/>
        <end position="324"/>
    </location>
</feature>
<dbReference type="Gene3D" id="1.20.144.10">
    <property type="entry name" value="Phosphatidic acid phosphatase type 2/haloperoxidase"/>
    <property type="match status" value="1"/>
</dbReference>
<dbReference type="InterPro" id="IPR026841">
    <property type="entry name" value="Aur1/Ipt1"/>
</dbReference>
<keyword evidence="4" id="KW-1185">Reference proteome</keyword>
<feature type="transmembrane region" description="Helical" evidence="1">
    <location>
        <begin position="12"/>
        <end position="30"/>
    </location>
</feature>
<feature type="transmembrane region" description="Helical" evidence="1">
    <location>
        <begin position="42"/>
        <end position="62"/>
    </location>
</feature>
<dbReference type="RefSeq" id="WP_191077247.1">
    <property type="nucleotide sequence ID" value="NZ_JACTAG010000005.1"/>
</dbReference>
<proteinExistence type="predicted"/>
<comment type="caution">
    <text evidence="3">The sequence shown here is derived from an EMBL/GenBank/DDBJ whole genome shotgun (WGS) entry which is preliminary data.</text>
</comment>
<accession>A0A927HFU5</accession>
<feature type="transmembrane region" description="Helical" evidence="1">
    <location>
        <begin position="189"/>
        <end position="209"/>
    </location>
</feature>
<evidence type="ECO:0000313" key="4">
    <source>
        <dbReference type="Proteomes" id="UP000635142"/>
    </source>
</evidence>
<keyword evidence="1" id="KW-1133">Transmembrane helix</keyword>
<reference evidence="3" key="1">
    <citation type="submission" date="2020-08" db="EMBL/GenBank/DDBJ databases">
        <title>Sulfitobacter aestuariivivens sp. nov., isolated from a tidal flat.</title>
        <authorList>
            <person name="Park S."/>
            <person name="Yoon J.-H."/>
        </authorList>
    </citation>
    <scope>NUCLEOTIDE SEQUENCE</scope>
    <source>
        <strain evidence="3">TSTF-M16</strain>
    </source>
</reference>
<dbReference type="GO" id="GO:0016020">
    <property type="term" value="C:membrane"/>
    <property type="evidence" value="ECO:0007669"/>
    <property type="project" value="UniProtKB-SubCell"/>
</dbReference>
<dbReference type="AlphaFoldDB" id="A0A927HFU5"/>
<gene>
    <name evidence="3" type="ORF">H9Q16_19965</name>
</gene>
<evidence type="ECO:0000259" key="2">
    <source>
        <dbReference type="Pfam" id="PF14378"/>
    </source>
</evidence>
<keyword evidence="1" id="KW-0812">Transmembrane</keyword>
<sequence length="344" mass="38392">MPDRALHAYRLLAILIFAYACLVAIAVFAYDVQARLDTSWTYVSYSLQSSLILLLGAAVFHLGKLFREKHPHPTLALLTQFRAWASTEHRAVHAVIGFSAFIAMISIFGAVKSTLPQFAPFSYDAFFFKLDRFLFFGHDPYAILLPLFGSDLALSVLSIAYQFWLLCVIASIVWVVLSANHRMRLQYLFANLIAFAIAGNLLAVLLSSAGPCYFDEVLGSAAYSPLFTHLEAADARTGMIWALDGQRMLWASHAFSQGNISGISAMPSLHNLHAWLWVFLVWKNPFARYCAIVYAMMIFIGSIVLGWHYAVDSIAGVVLAFPCWWLAKTLADRAFRNRAKSLSS</sequence>
<feature type="transmembrane region" description="Helical" evidence="1">
    <location>
        <begin position="260"/>
        <end position="282"/>
    </location>
</feature>
<organism evidence="3 4">
    <name type="scientific">Sulfitobacter aestuariivivens</name>
    <dbReference type="NCBI Taxonomy" id="2766981"/>
    <lineage>
        <taxon>Bacteria</taxon>
        <taxon>Pseudomonadati</taxon>
        <taxon>Pseudomonadota</taxon>
        <taxon>Alphaproteobacteria</taxon>
        <taxon>Rhodobacterales</taxon>
        <taxon>Roseobacteraceae</taxon>
        <taxon>Sulfitobacter</taxon>
    </lineage>
</organism>
<dbReference type="Proteomes" id="UP000635142">
    <property type="component" value="Unassembled WGS sequence"/>
</dbReference>
<feature type="transmembrane region" description="Helical" evidence="1">
    <location>
        <begin position="289"/>
        <end position="307"/>
    </location>
</feature>